<feature type="transmembrane region" description="Helical" evidence="9">
    <location>
        <begin position="203"/>
        <end position="224"/>
    </location>
</feature>
<dbReference type="NCBIfam" id="TIGR00801">
    <property type="entry name" value="ncs2"/>
    <property type="match status" value="1"/>
</dbReference>
<dbReference type="PANTHER" id="PTHR42810:SF4">
    <property type="entry name" value="URIC ACID TRANSPORTER UACT"/>
    <property type="match status" value="1"/>
</dbReference>
<dbReference type="GO" id="GO:0042907">
    <property type="term" value="F:xanthine transmembrane transporter activity"/>
    <property type="evidence" value="ECO:0007669"/>
    <property type="project" value="TreeGrafter"/>
</dbReference>
<evidence type="ECO:0000256" key="5">
    <source>
        <dbReference type="ARBA" id="ARBA00022692"/>
    </source>
</evidence>
<feature type="compositionally biased region" description="Pro residues" evidence="8">
    <location>
        <begin position="501"/>
        <end position="510"/>
    </location>
</feature>
<dbReference type="GO" id="GO:0005886">
    <property type="term" value="C:plasma membrane"/>
    <property type="evidence" value="ECO:0007669"/>
    <property type="project" value="UniProtKB-SubCell"/>
</dbReference>
<keyword evidence="7 9" id="KW-0472">Membrane</keyword>
<dbReference type="PROSITE" id="PS01116">
    <property type="entry name" value="XANTH_URACIL_PERMASE"/>
    <property type="match status" value="1"/>
</dbReference>
<reference evidence="10 11" key="1">
    <citation type="submission" date="2020-08" db="EMBL/GenBank/DDBJ databases">
        <title>Sequencing the genomes of 1000 actinobacteria strains.</title>
        <authorList>
            <person name="Klenk H.-P."/>
        </authorList>
    </citation>
    <scope>NUCLEOTIDE SEQUENCE [LARGE SCALE GENOMIC DNA]</scope>
    <source>
        <strain evidence="10 11">DSM 105369</strain>
    </source>
</reference>
<evidence type="ECO:0000313" key="11">
    <source>
        <dbReference type="Proteomes" id="UP000559182"/>
    </source>
</evidence>
<evidence type="ECO:0000256" key="3">
    <source>
        <dbReference type="ARBA" id="ARBA00022448"/>
    </source>
</evidence>
<dbReference type="Proteomes" id="UP000559182">
    <property type="component" value="Unassembled WGS sequence"/>
</dbReference>
<name>A0A839N7Z9_9MICO</name>
<dbReference type="Pfam" id="PF00860">
    <property type="entry name" value="Xan_ur_permease"/>
    <property type="match status" value="1"/>
</dbReference>
<comment type="caution">
    <text evidence="10">The sequence shown here is derived from an EMBL/GenBank/DDBJ whole genome shotgun (WGS) entry which is preliminary data.</text>
</comment>
<keyword evidence="3" id="KW-0813">Transport</keyword>
<keyword evidence="6 9" id="KW-1133">Transmembrane helix</keyword>
<protein>
    <submittedName>
        <fullName evidence="10">Xanthine permease</fullName>
    </submittedName>
</protein>
<dbReference type="EMBL" id="JACHVQ010000001">
    <property type="protein sequence ID" value="MBB2890871.1"/>
    <property type="molecule type" value="Genomic_DNA"/>
</dbReference>
<organism evidence="10 11">
    <name type="scientific">Flexivirga oryzae</name>
    <dbReference type="NCBI Taxonomy" id="1794944"/>
    <lineage>
        <taxon>Bacteria</taxon>
        <taxon>Bacillati</taxon>
        <taxon>Actinomycetota</taxon>
        <taxon>Actinomycetes</taxon>
        <taxon>Micrococcales</taxon>
        <taxon>Dermacoccaceae</taxon>
        <taxon>Flexivirga</taxon>
    </lineage>
</organism>
<comment type="similarity">
    <text evidence="2">Belongs to the nucleobase:cation symporter-2 (NCS2) (TC 2.A.40) family.</text>
</comment>
<feature type="region of interest" description="Disordered" evidence="8">
    <location>
        <begin position="462"/>
        <end position="510"/>
    </location>
</feature>
<dbReference type="InterPro" id="IPR006043">
    <property type="entry name" value="NCS2"/>
</dbReference>
<proteinExistence type="inferred from homology"/>
<evidence type="ECO:0000256" key="8">
    <source>
        <dbReference type="SAM" id="MobiDB-lite"/>
    </source>
</evidence>
<feature type="compositionally biased region" description="Basic and acidic residues" evidence="8">
    <location>
        <begin position="462"/>
        <end position="471"/>
    </location>
</feature>
<gene>
    <name evidence="10" type="ORF">FHU39_000855</name>
</gene>
<accession>A0A839N7Z9</accession>
<dbReference type="AlphaFoldDB" id="A0A839N7Z9"/>
<dbReference type="NCBIfam" id="NF037981">
    <property type="entry name" value="NCS2_1"/>
    <property type="match status" value="1"/>
</dbReference>
<dbReference type="InterPro" id="IPR017588">
    <property type="entry name" value="UacT-like"/>
</dbReference>
<dbReference type="PANTHER" id="PTHR42810">
    <property type="entry name" value="PURINE PERMEASE C1399.01C-RELATED"/>
    <property type="match status" value="1"/>
</dbReference>
<comment type="subcellular location">
    <subcellularLocation>
        <location evidence="1">Cell membrane</location>
        <topology evidence="1">Multi-pass membrane protein</topology>
    </subcellularLocation>
</comment>
<feature type="transmembrane region" description="Helical" evidence="9">
    <location>
        <begin position="412"/>
        <end position="435"/>
    </location>
</feature>
<evidence type="ECO:0000256" key="1">
    <source>
        <dbReference type="ARBA" id="ARBA00004651"/>
    </source>
</evidence>
<dbReference type="InterPro" id="IPR006042">
    <property type="entry name" value="Xan_ur_permease"/>
</dbReference>
<evidence type="ECO:0000256" key="2">
    <source>
        <dbReference type="ARBA" id="ARBA00008821"/>
    </source>
</evidence>
<feature type="transmembrane region" description="Helical" evidence="9">
    <location>
        <begin position="326"/>
        <end position="349"/>
    </location>
</feature>
<keyword evidence="5 9" id="KW-0812">Transmembrane</keyword>
<dbReference type="RefSeq" id="WP_343065734.1">
    <property type="nucleotide sequence ID" value="NZ_JACHVQ010000001.1"/>
</dbReference>
<sequence length="510" mass="53226">MKLLRREGESKYQGRPEDTMYGPGRLITYGTQHILTMYGGVIAPPIIVGGAAHMKSSDIALLVTAGLFISGLATLLQTLGIGPVGSRLPIVQGVSFASVSTMVSIASKDGVRPVLGAIIVAGIFGVIASTYFARIVRFFPAVVTGSIITVIGASLMPTAFTWCMGGDSGAKDFGSPANIGFAGLTLLIIVLISRLFQGAISRLSILIGMVIGTIVAAATGHADFSGVKDAKVVALPQILHFGSPQFQVGAIISMVIVVLVIMTETTADILAIGEIVGTEVDDKRVAAGLRADMAATTVAPFFGSFPASAFAQNVGLVALTGIKSRFAVATGGGVLVVLGLLPVVGAIVAGIPSPVLGGAGIILFGSVTASGIRTLARVDYENGLNLVIISVAFGFGVIPIAMPTFWNKFPDWFGVIMGSGISAAAISAVVLNIFFNEWTWGNKPGASVFSERENRLEQFGERLEDDIPHSEPRRRRQHAQDDFTATNPEQPAPRDQGVTDDPPPWSVTAH</sequence>
<dbReference type="NCBIfam" id="TIGR03173">
    <property type="entry name" value="pbuX"/>
    <property type="match status" value="1"/>
</dbReference>
<evidence type="ECO:0000256" key="7">
    <source>
        <dbReference type="ARBA" id="ARBA00023136"/>
    </source>
</evidence>
<evidence type="ECO:0000313" key="10">
    <source>
        <dbReference type="EMBL" id="MBB2890871.1"/>
    </source>
</evidence>
<feature type="transmembrane region" description="Helical" evidence="9">
    <location>
        <begin position="59"/>
        <end position="76"/>
    </location>
</feature>
<evidence type="ECO:0000256" key="9">
    <source>
        <dbReference type="SAM" id="Phobius"/>
    </source>
</evidence>
<feature type="transmembrane region" description="Helical" evidence="9">
    <location>
        <begin position="35"/>
        <end position="53"/>
    </location>
</feature>
<feature type="transmembrane region" description="Helical" evidence="9">
    <location>
        <begin position="113"/>
        <end position="133"/>
    </location>
</feature>
<feature type="transmembrane region" description="Helical" evidence="9">
    <location>
        <begin position="138"/>
        <end position="157"/>
    </location>
</feature>
<feature type="transmembrane region" description="Helical" evidence="9">
    <location>
        <begin position="355"/>
        <end position="372"/>
    </location>
</feature>
<evidence type="ECO:0000256" key="4">
    <source>
        <dbReference type="ARBA" id="ARBA00022475"/>
    </source>
</evidence>
<evidence type="ECO:0000256" key="6">
    <source>
        <dbReference type="ARBA" id="ARBA00022989"/>
    </source>
</evidence>
<feature type="transmembrane region" description="Helical" evidence="9">
    <location>
        <begin position="177"/>
        <end position="196"/>
    </location>
</feature>
<keyword evidence="4" id="KW-1003">Cell membrane</keyword>
<feature type="transmembrane region" description="Helical" evidence="9">
    <location>
        <begin position="384"/>
        <end position="406"/>
    </location>
</feature>
<keyword evidence="11" id="KW-1185">Reference proteome</keyword>
<feature type="transmembrane region" description="Helical" evidence="9">
    <location>
        <begin position="244"/>
        <end position="262"/>
    </location>
</feature>